<dbReference type="AlphaFoldDB" id="A0A1W1DLF9"/>
<organism evidence="1">
    <name type="scientific">hydrothermal vent metagenome</name>
    <dbReference type="NCBI Taxonomy" id="652676"/>
    <lineage>
        <taxon>unclassified sequences</taxon>
        <taxon>metagenomes</taxon>
        <taxon>ecological metagenomes</taxon>
    </lineage>
</organism>
<proteinExistence type="predicted"/>
<dbReference type="Pfam" id="PF04390">
    <property type="entry name" value="LptE"/>
    <property type="match status" value="1"/>
</dbReference>
<dbReference type="InterPro" id="IPR007485">
    <property type="entry name" value="LPS_assembly_LptE"/>
</dbReference>
<evidence type="ECO:0000313" key="1">
    <source>
        <dbReference type="EMBL" id="SFV82249.1"/>
    </source>
</evidence>
<dbReference type="Gene3D" id="3.30.160.150">
    <property type="entry name" value="Lipoprotein like domain"/>
    <property type="match status" value="1"/>
</dbReference>
<protein>
    <recommendedName>
        <fullName evidence="2">LPS-assembly lipoprotein LptE</fullName>
    </recommendedName>
</protein>
<dbReference type="EMBL" id="FPHV01000165">
    <property type="protein sequence ID" value="SFV82249.1"/>
    <property type="molecule type" value="Genomic_DNA"/>
</dbReference>
<dbReference type="GO" id="GO:0019867">
    <property type="term" value="C:outer membrane"/>
    <property type="evidence" value="ECO:0007669"/>
    <property type="project" value="InterPro"/>
</dbReference>
<evidence type="ECO:0008006" key="2">
    <source>
        <dbReference type="Google" id="ProtNLM"/>
    </source>
</evidence>
<gene>
    <name evidence="1" type="ORF">MNB_SUP05-6-1002</name>
</gene>
<accession>A0A1W1DLF9</accession>
<dbReference type="PROSITE" id="PS51257">
    <property type="entry name" value="PROKAR_LIPOPROTEIN"/>
    <property type="match status" value="1"/>
</dbReference>
<name>A0A1W1DLF9_9ZZZZ</name>
<sequence>MSKINLLSIILITSLLSACGFHTPVKNTPLNASITSTDNNAFTLELKKRFNSEATQSLAIQVGDEAQKKQTSSYDSSGKTSSYTLSLSVPVKVFNNNNKLLLSQDLTASTHLSKMSATQADRLQIAESYEQLRNTIIKKLLRRLNRLNEN</sequence>
<dbReference type="GO" id="GO:0043165">
    <property type="term" value="P:Gram-negative-bacterium-type cell outer membrane assembly"/>
    <property type="evidence" value="ECO:0007669"/>
    <property type="project" value="InterPro"/>
</dbReference>
<reference evidence="1" key="1">
    <citation type="submission" date="2016-10" db="EMBL/GenBank/DDBJ databases">
        <authorList>
            <person name="de Groot N.N."/>
        </authorList>
    </citation>
    <scope>NUCLEOTIDE SEQUENCE</scope>
</reference>